<dbReference type="InterPro" id="IPR029069">
    <property type="entry name" value="HotDog_dom_sf"/>
</dbReference>
<dbReference type="PANTHER" id="PTHR43664:SF1">
    <property type="entry name" value="BETA-METHYLMALYL-COA DEHYDRATASE"/>
    <property type="match status" value="1"/>
</dbReference>
<protein>
    <submittedName>
        <fullName evidence="1">Mesaconyl-CoA hydratase</fullName>
        <ecNumber evidence="1">4.2.1.148</ecNumber>
    </submittedName>
</protein>
<dbReference type="InterPro" id="IPR048274">
    <property type="entry name" value="MC_hydratase"/>
</dbReference>
<organism evidence="1 2">
    <name type="scientific">Capillimicrobium parvum</name>
    <dbReference type="NCBI Taxonomy" id="2884022"/>
    <lineage>
        <taxon>Bacteria</taxon>
        <taxon>Bacillati</taxon>
        <taxon>Actinomycetota</taxon>
        <taxon>Thermoleophilia</taxon>
        <taxon>Solirubrobacterales</taxon>
        <taxon>Capillimicrobiaceae</taxon>
        <taxon>Capillimicrobium</taxon>
    </lineage>
</organism>
<dbReference type="AlphaFoldDB" id="A0A9E6Y3D5"/>
<dbReference type="Proteomes" id="UP001162834">
    <property type="component" value="Chromosome"/>
</dbReference>
<dbReference type="EMBL" id="CP087164">
    <property type="protein sequence ID" value="UGS39140.1"/>
    <property type="molecule type" value="Genomic_DNA"/>
</dbReference>
<sequence length="176" mass="19901">MAVDHPPAPKAWRGRFYEDFDIGDVYPSRLGRTITETDNIWFTCLTLNTNQVHFNDEYAKGTPFGKPLVNSTLTLSVVTGLTVPDTSENATANLSWTDINLPNPVYVGDTLWAETEITAKRESKSRPNVGIVSVRTRGINQRREVVIEFRRTFMTYKRDAPEVTDLFPGTDSDWTV</sequence>
<dbReference type="Gene3D" id="3.10.129.10">
    <property type="entry name" value="Hotdog Thioesterase"/>
    <property type="match status" value="1"/>
</dbReference>
<proteinExistence type="predicted"/>
<keyword evidence="2" id="KW-1185">Reference proteome</keyword>
<gene>
    <name evidence="1" type="primary">mch_2</name>
    <name evidence="1" type="ORF">DSM104329_05572</name>
</gene>
<dbReference type="GO" id="GO:0016829">
    <property type="term" value="F:lyase activity"/>
    <property type="evidence" value="ECO:0007669"/>
    <property type="project" value="UniProtKB-KW"/>
</dbReference>
<name>A0A9E6Y3D5_9ACTN</name>
<keyword evidence="1" id="KW-0456">Lyase</keyword>
<accession>A0A9E6Y3D5</accession>
<dbReference type="RefSeq" id="WP_259313147.1">
    <property type="nucleotide sequence ID" value="NZ_CP087164.1"/>
</dbReference>
<dbReference type="PANTHER" id="PTHR43664">
    <property type="entry name" value="MONOAMINE OXIDASE-RELATED"/>
    <property type="match status" value="1"/>
</dbReference>
<dbReference type="InterPro" id="IPR052342">
    <property type="entry name" value="MCH/BMMD"/>
</dbReference>
<dbReference type="EC" id="4.2.1.148" evidence="1"/>
<evidence type="ECO:0000313" key="2">
    <source>
        <dbReference type="Proteomes" id="UP001162834"/>
    </source>
</evidence>
<evidence type="ECO:0000313" key="1">
    <source>
        <dbReference type="EMBL" id="UGS39140.1"/>
    </source>
</evidence>
<dbReference type="SUPFAM" id="SSF54637">
    <property type="entry name" value="Thioesterase/thiol ester dehydrase-isomerase"/>
    <property type="match status" value="1"/>
</dbReference>
<reference evidence="1" key="1">
    <citation type="journal article" date="2022" name="Int. J. Syst. Evol. Microbiol.">
        <title>Pseudomonas aegrilactucae sp. nov. and Pseudomonas morbosilactucae sp. nov., pathogens causing bacterial rot of lettuce in Japan.</title>
        <authorList>
            <person name="Sawada H."/>
            <person name="Fujikawa T."/>
            <person name="Satou M."/>
        </authorList>
    </citation>
    <scope>NUCLEOTIDE SEQUENCE</scope>
    <source>
        <strain evidence="1">0166_1</strain>
    </source>
</reference>
<dbReference type="Pfam" id="PF19315">
    <property type="entry name" value="MC_hydratase"/>
    <property type="match status" value="1"/>
</dbReference>
<dbReference type="KEGG" id="sbae:DSM104329_05572"/>
<dbReference type="CDD" id="cd03451">
    <property type="entry name" value="FkbR2"/>
    <property type="match status" value="1"/>
</dbReference>